<keyword evidence="9" id="KW-0862">Zinc</keyword>
<evidence type="ECO:0000256" key="6">
    <source>
        <dbReference type="ARBA" id="ARBA00022737"/>
    </source>
</evidence>
<dbReference type="SMART" id="SM00591">
    <property type="entry name" value="RWD"/>
    <property type="match status" value="1"/>
</dbReference>
<evidence type="ECO:0000256" key="3">
    <source>
        <dbReference type="ARBA" id="ARBA00012251"/>
    </source>
</evidence>
<keyword evidence="7" id="KW-0863">Zinc-finger</keyword>
<evidence type="ECO:0000256" key="7">
    <source>
        <dbReference type="ARBA" id="ARBA00022771"/>
    </source>
</evidence>
<proteinExistence type="predicted"/>
<sequence length="285" mass="31609">MTDNQLLVEEELQVLESIYPDYILESNPKSVQLEITVELDTPRAVSVFTNNLPVNPPDNGSSISLSYLPPIILSLQLPNGYPTDCPPIIASLHATHSWLPSGAQLASLLTGAWTEGESVLCYWVELVRSGEFLDRLHLVDHSGHIWHGPISACPKSVTLTAVMEYLDLPEGSPERAALERQFGRSTLLKLVKEYEEEKSTVEWLQNSTTACPGCSVPVEKSVGCNHMKCAKCNQHFCYRCGAKLSASNPYAHFSTGGSKCYGKLFDFNNSSEEDGWQRVEWFEAL</sequence>
<dbReference type="SMART" id="SM00647">
    <property type="entry name" value="IBR"/>
    <property type="match status" value="1"/>
</dbReference>
<reference evidence="12" key="1">
    <citation type="submission" date="2016-06" db="EMBL/GenBank/DDBJ databases">
        <title>Draft Genome sequence of the fungus Inonotus baumii.</title>
        <authorList>
            <person name="Zhu H."/>
            <person name="Lin W."/>
        </authorList>
    </citation>
    <scope>NUCLEOTIDE SEQUENCE</scope>
    <source>
        <strain evidence="12">821</strain>
    </source>
</reference>
<evidence type="ECO:0000256" key="2">
    <source>
        <dbReference type="ARBA" id="ARBA00004906"/>
    </source>
</evidence>
<dbReference type="GO" id="GO:0061630">
    <property type="term" value="F:ubiquitin protein ligase activity"/>
    <property type="evidence" value="ECO:0007669"/>
    <property type="project" value="UniProtKB-EC"/>
</dbReference>
<dbReference type="EC" id="2.3.2.31" evidence="3"/>
<dbReference type="EMBL" id="LNZH02000102">
    <property type="protein sequence ID" value="OCB91157.1"/>
    <property type="molecule type" value="Genomic_DNA"/>
</dbReference>
<dbReference type="Gene3D" id="1.20.120.1750">
    <property type="match status" value="1"/>
</dbReference>
<evidence type="ECO:0000313" key="13">
    <source>
        <dbReference type="Proteomes" id="UP000757232"/>
    </source>
</evidence>
<dbReference type="InterPro" id="IPR044066">
    <property type="entry name" value="TRIAD_supradom"/>
</dbReference>
<dbReference type="InterPro" id="IPR047548">
    <property type="entry name" value="Rcat_RBR_RNF14"/>
</dbReference>
<dbReference type="SUPFAM" id="SSF54495">
    <property type="entry name" value="UBC-like"/>
    <property type="match status" value="1"/>
</dbReference>
<keyword evidence="6" id="KW-0677">Repeat</keyword>
<comment type="caution">
    <text evidence="12">The sequence shown here is derived from an EMBL/GenBank/DDBJ whole genome shotgun (WGS) entry which is preliminary data.</text>
</comment>
<dbReference type="CDD" id="cd20354">
    <property type="entry name" value="Rcat_RBR_RNF14"/>
    <property type="match status" value="1"/>
</dbReference>
<dbReference type="GO" id="GO:0016567">
    <property type="term" value="P:protein ubiquitination"/>
    <property type="evidence" value="ECO:0007669"/>
    <property type="project" value="InterPro"/>
</dbReference>
<keyword evidence="4" id="KW-0808">Transferase</keyword>
<dbReference type="PROSITE" id="PS50908">
    <property type="entry name" value="RWD"/>
    <property type="match status" value="1"/>
</dbReference>
<feature type="domain" description="RING-type" evidence="11">
    <location>
        <begin position="1"/>
        <end position="264"/>
    </location>
</feature>
<keyword evidence="8" id="KW-0833">Ubl conjugation pathway</keyword>
<dbReference type="InterPro" id="IPR002867">
    <property type="entry name" value="IBR_dom"/>
</dbReference>
<evidence type="ECO:0000256" key="1">
    <source>
        <dbReference type="ARBA" id="ARBA00001798"/>
    </source>
</evidence>
<dbReference type="CDD" id="cd23820">
    <property type="entry name" value="RWD_RNF14"/>
    <property type="match status" value="1"/>
</dbReference>
<dbReference type="Proteomes" id="UP000757232">
    <property type="component" value="Unassembled WGS sequence"/>
</dbReference>
<evidence type="ECO:0000256" key="9">
    <source>
        <dbReference type="ARBA" id="ARBA00022833"/>
    </source>
</evidence>
<feature type="domain" description="RWD" evidence="10">
    <location>
        <begin position="10"/>
        <end position="136"/>
    </location>
</feature>
<evidence type="ECO:0000256" key="5">
    <source>
        <dbReference type="ARBA" id="ARBA00022723"/>
    </source>
</evidence>
<organism evidence="12 13">
    <name type="scientific">Sanghuangporus baumii</name>
    <name type="common">Phellinus baumii</name>
    <dbReference type="NCBI Taxonomy" id="108892"/>
    <lineage>
        <taxon>Eukaryota</taxon>
        <taxon>Fungi</taxon>
        <taxon>Dikarya</taxon>
        <taxon>Basidiomycota</taxon>
        <taxon>Agaricomycotina</taxon>
        <taxon>Agaricomycetes</taxon>
        <taxon>Hymenochaetales</taxon>
        <taxon>Hymenochaetaceae</taxon>
        <taxon>Sanghuangporus</taxon>
    </lineage>
</organism>
<comment type="pathway">
    <text evidence="2">Protein modification; protein ubiquitination.</text>
</comment>
<dbReference type="PROSITE" id="PS51873">
    <property type="entry name" value="TRIAD"/>
    <property type="match status" value="1"/>
</dbReference>
<dbReference type="InterPro" id="IPR006575">
    <property type="entry name" value="RWD_dom"/>
</dbReference>
<dbReference type="AlphaFoldDB" id="A0A9Q5N934"/>
<evidence type="ECO:0000256" key="4">
    <source>
        <dbReference type="ARBA" id="ARBA00022679"/>
    </source>
</evidence>
<evidence type="ECO:0000259" key="11">
    <source>
        <dbReference type="PROSITE" id="PS51873"/>
    </source>
</evidence>
<dbReference type="OrthoDB" id="1431934at2759"/>
<comment type="catalytic activity">
    <reaction evidence="1">
        <text>[E2 ubiquitin-conjugating enzyme]-S-ubiquitinyl-L-cysteine + [acceptor protein]-L-lysine = [E2 ubiquitin-conjugating enzyme]-L-cysteine + [acceptor protein]-N(6)-ubiquitinyl-L-lysine.</text>
        <dbReference type="EC" id="2.3.2.31"/>
    </reaction>
</comment>
<keyword evidence="5" id="KW-0479">Metal-binding</keyword>
<evidence type="ECO:0000313" key="12">
    <source>
        <dbReference type="EMBL" id="OCB91157.1"/>
    </source>
</evidence>
<dbReference type="InterPro" id="IPR031127">
    <property type="entry name" value="E3_UB_ligase_RBR"/>
</dbReference>
<dbReference type="Pfam" id="PF22191">
    <property type="entry name" value="IBR_1"/>
    <property type="match status" value="1"/>
</dbReference>
<gene>
    <name evidence="12" type="ORF">A7U60_g1565</name>
</gene>
<evidence type="ECO:0000256" key="8">
    <source>
        <dbReference type="ARBA" id="ARBA00022786"/>
    </source>
</evidence>
<dbReference type="GO" id="GO:0008270">
    <property type="term" value="F:zinc ion binding"/>
    <property type="evidence" value="ECO:0007669"/>
    <property type="project" value="UniProtKB-KW"/>
</dbReference>
<name>A0A9Q5N934_SANBA</name>
<dbReference type="Gene3D" id="3.10.110.10">
    <property type="entry name" value="Ubiquitin Conjugating Enzyme"/>
    <property type="match status" value="1"/>
</dbReference>
<accession>A0A9Q5N934</accession>
<dbReference type="PANTHER" id="PTHR11685">
    <property type="entry name" value="RBR FAMILY RING FINGER AND IBR DOMAIN-CONTAINING"/>
    <property type="match status" value="1"/>
</dbReference>
<dbReference type="SUPFAM" id="SSF57850">
    <property type="entry name" value="RING/U-box"/>
    <property type="match status" value="1"/>
</dbReference>
<evidence type="ECO:0000259" key="10">
    <source>
        <dbReference type="PROSITE" id="PS50908"/>
    </source>
</evidence>
<protein>
    <recommendedName>
        <fullName evidence="3">RBR-type E3 ubiquitin transferase</fullName>
        <ecNumber evidence="3">2.3.2.31</ecNumber>
    </recommendedName>
</protein>
<dbReference type="Pfam" id="PF05773">
    <property type="entry name" value="RWD"/>
    <property type="match status" value="1"/>
</dbReference>
<dbReference type="InterPro" id="IPR016135">
    <property type="entry name" value="UBQ-conjugating_enzyme/RWD"/>
</dbReference>
<keyword evidence="13" id="KW-1185">Reference proteome</keyword>